<dbReference type="GO" id="GO:0003677">
    <property type="term" value="F:DNA binding"/>
    <property type="evidence" value="ECO:0007669"/>
    <property type="project" value="UniProtKB-UniRule"/>
</dbReference>
<feature type="region of interest" description="Disordered" evidence="5">
    <location>
        <begin position="1"/>
        <end position="82"/>
    </location>
</feature>
<dbReference type="EMBL" id="JAMZMK010001184">
    <property type="protein sequence ID" value="KAI7755387.1"/>
    <property type="molecule type" value="Genomic_DNA"/>
</dbReference>
<evidence type="ECO:0000256" key="3">
    <source>
        <dbReference type="PROSITE-ProRule" id="PRU00108"/>
    </source>
</evidence>
<keyword evidence="3 4" id="KW-0371">Homeobox</keyword>
<reference evidence="7" key="1">
    <citation type="submission" date="2022-06" db="EMBL/GenBank/DDBJ databases">
        <title>Uncovering the hologenomic basis of an extraordinary plant invasion.</title>
        <authorList>
            <person name="Bieker V.C."/>
            <person name="Martin M.D."/>
            <person name="Gilbert T."/>
            <person name="Hodgins K."/>
            <person name="Battlay P."/>
            <person name="Petersen B."/>
            <person name="Wilson J."/>
        </authorList>
    </citation>
    <scope>NUCLEOTIDE SEQUENCE</scope>
    <source>
        <strain evidence="7">AA19_3_7</strain>
        <tissue evidence="7">Leaf</tissue>
    </source>
</reference>
<dbReference type="GO" id="GO:0045814">
    <property type="term" value="P:negative regulation of gene expression, epigenetic"/>
    <property type="evidence" value="ECO:0007669"/>
    <property type="project" value="TreeGrafter"/>
</dbReference>
<keyword evidence="2 3" id="KW-0539">Nucleus</keyword>
<keyword evidence="3 4" id="KW-0238">DNA-binding</keyword>
<comment type="caution">
    <text evidence="7">The sequence shown here is derived from an EMBL/GenBank/DDBJ whole genome shotgun (WGS) entry which is preliminary data.</text>
</comment>
<dbReference type="Proteomes" id="UP001206925">
    <property type="component" value="Unassembled WGS sequence"/>
</dbReference>
<feature type="region of interest" description="Disordered" evidence="5">
    <location>
        <begin position="128"/>
        <end position="195"/>
    </location>
</feature>
<comment type="subcellular location">
    <subcellularLocation>
        <location evidence="1 3 4">Nucleus</location>
    </subcellularLocation>
</comment>
<feature type="compositionally biased region" description="Basic residues" evidence="5">
    <location>
        <begin position="186"/>
        <end position="195"/>
    </location>
</feature>
<evidence type="ECO:0000313" key="7">
    <source>
        <dbReference type="EMBL" id="KAI7755387.1"/>
    </source>
</evidence>
<evidence type="ECO:0000256" key="2">
    <source>
        <dbReference type="ARBA" id="ARBA00023242"/>
    </source>
</evidence>
<proteinExistence type="predicted"/>
<dbReference type="GO" id="GO:0005634">
    <property type="term" value="C:nucleus"/>
    <property type="evidence" value="ECO:0007669"/>
    <property type="project" value="UniProtKB-SubCell"/>
</dbReference>
<dbReference type="GO" id="GO:0003682">
    <property type="term" value="F:chromatin binding"/>
    <property type="evidence" value="ECO:0007669"/>
    <property type="project" value="TreeGrafter"/>
</dbReference>
<feature type="compositionally biased region" description="Polar residues" evidence="5">
    <location>
        <begin position="171"/>
        <end position="185"/>
    </location>
</feature>
<evidence type="ECO:0000259" key="6">
    <source>
        <dbReference type="PROSITE" id="PS50071"/>
    </source>
</evidence>
<dbReference type="InterPro" id="IPR001356">
    <property type="entry name" value="HD"/>
</dbReference>
<dbReference type="PANTHER" id="PTHR12628:SF13">
    <property type="entry name" value="HOMEOBOX PROTEIN HAT3.1"/>
    <property type="match status" value="1"/>
</dbReference>
<feature type="domain" description="Homeobox" evidence="6">
    <location>
        <begin position="71"/>
        <end position="131"/>
    </location>
</feature>
<feature type="DNA-binding region" description="Homeobox" evidence="3">
    <location>
        <begin position="73"/>
        <end position="132"/>
    </location>
</feature>
<sequence>EEYGNVSSDTSDEEFVDSEAPSKRKNAEGAKEVNSNKKQKQSESTPVSKKLDVDNTSSSPTHKDSSKNNGNRSSSKYKRIGEAATQRLGEAFKEKHYPDHGAKENLAKELNLTISQVTKWFENARWRFNHPEGRSRSVKSPSEPAEKLATKQENEVISTPPKSRKRKTSADHQASQLDLSAPTTRRSGRVQARRL</sequence>
<dbReference type="InterPro" id="IPR009057">
    <property type="entry name" value="Homeodomain-like_sf"/>
</dbReference>
<accession>A0AAD5D8S1</accession>
<evidence type="ECO:0000256" key="4">
    <source>
        <dbReference type="RuleBase" id="RU000682"/>
    </source>
</evidence>
<evidence type="ECO:0000256" key="5">
    <source>
        <dbReference type="SAM" id="MobiDB-lite"/>
    </source>
</evidence>
<dbReference type="SMART" id="SM00389">
    <property type="entry name" value="HOX"/>
    <property type="match status" value="1"/>
</dbReference>
<dbReference type="Gene3D" id="1.10.10.60">
    <property type="entry name" value="Homeodomain-like"/>
    <property type="match status" value="1"/>
</dbReference>
<gene>
    <name evidence="7" type="ORF">M8C21_013983</name>
</gene>
<dbReference type="Pfam" id="PF00046">
    <property type="entry name" value="Homeodomain"/>
    <property type="match status" value="1"/>
</dbReference>
<keyword evidence="8" id="KW-1185">Reference proteome</keyword>
<dbReference type="PANTHER" id="PTHR12628">
    <property type="entry name" value="POLYCOMB-LIKE TRANSCRIPTION FACTOR"/>
    <property type="match status" value="1"/>
</dbReference>
<evidence type="ECO:0000256" key="1">
    <source>
        <dbReference type="ARBA" id="ARBA00004123"/>
    </source>
</evidence>
<feature type="compositionally biased region" description="Basic and acidic residues" evidence="5">
    <location>
        <begin position="144"/>
        <end position="154"/>
    </location>
</feature>
<feature type="non-terminal residue" evidence="7">
    <location>
        <position position="195"/>
    </location>
</feature>
<evidence type="ECO:0000313" key="8">
    <source>
        <dbReference type="Proteomes" id="UP001206925"/>
    </source>
</evidence>
<dbReference type="SUPFAM" id="SSF46689">
    <property type="entry name" value="Homeodomain-like"/>
    <property type="match status" value="1"/>
</dbReference>
<dbReference type="AlphaFoldDB" id="A0AAD5D8S1"/>
<dbReference type="CDD" id="cd00086">
    <property type="entry name" value="homeodomain"/>
    <property type="match status" value="1"/>
</dbReference>
<feature type="compositionally biased region" description="Basic and acidic residues" evidence="5">
    <location>
        <begin position="20"/>
        <end position="35"/>
    </location>
</feature>
<dbReference type="PROSITE" id="PS50071">
    <property type="entry name" value="HOMEOBOX_2"/>
    <property type="match status" value="1"/>
</dbReference>
<name>A0AAD5D8S1_AMBAR</name>
<protein>
    <recommendedName>
        <fullName evidence="6">Homeobox domain-containing protein</fullName>
    </recommendedName>
</protein>
<organism evidence="7 8">
    <name type="scientific">Ambrosia artemisiifolia</name>
    <name type="common">Common ragweed</name>
    <dbReference type="NCBI Taxonomy" id="4212"/>
    <lineage>
        <taxon>Eukaryota</taxon>
        <taxon>Viridiplantae</taxon>
        <taxon>Streptophyta</taxon>
        <taxon>Embryophyta</taxon>
        <taxon>Tracheophyta</taxon>
        <taxon>Spermatophyta</taxon>
        <taxon>Magnoliopsida</taxon>
        <taxon>eudicotyledons</taxon>
        <taxon>Gunneridae</taxon>
        <taxon>Pentapetalae</taxon>
        <taxon>asterids</taxon>
        <taxon>campanulids</taxon>
        <taxon>Asterales</taxon>
        <taxon>Asteraceae</taxon>
        <taxon>Asteroideae</taxon>
        <taxon>Heliantheae alliance</taxon>
        <taxon>Heliantheae</taxon>
        <taxon>Ambrosia</taxon>
    </lineage>
</organism>